<sequence length="515" mass="55919">MAIIMAFLVYTLVLMWLGHRPRQNEQTFRTGGHGLSPQAIFYMVTALWSSSLIVVQIDTAYASGLSAVWYGVSVAVMSILVSLLIPWFRSHQYISNSALLGRIFGSAIQRFSGLVIGATFPIFALSNALAAGAFLHVATHWPLWMSMALTTFALILYIQFAGMISLARTQGLNFFVVLLGVALATFKLGHIHTGHLAPLSSSFWQWGGIGHGLIWVWFGMNTLNVFAAQAEIQAVAAAHDIRQAQRAVWLSTGLLLAVIAVSTWLGIQTRLLVGNPHIDGLVAFAKVVTRHSPAWFVALTGLGIWALALTWCGPLLFSGATSLGGDVIAREGVVRWTRIALVVEGILMVLYGIWRPSEIAWWRVFGLTLRNAAVVGPTMAGFLWEDLPPRAVLSAMISGVLVGLGLNAWTGFSATHFVWGINPMWSAATVSLVVLSVWRLAQHRRWTTLILGILAYGLLTVGAIGAMPSRQDGLLGLAVLTWGLVLMGLAWISTRSENRTNGDGQAWVRATETLD</sequence>
<evidence type="ECO:0000313" key="15">
    <source>
        <dbReference type="Proteomes" id="UP000533476"/>
    </source>
</evidence>
<name>A0A7Y0L539_9FIRM</name>
<dbReference type="InterPro" id="IPR038377">
    <property type="entry name" value="Na/Glc_symporter_sf"/>
</dbReference>
<evidence type="ECO:0000256" key="13">
    <source>
        <dbReference type="SAM" id="Phobius"/>
    </source>
</evidence>
<evidence type="ECO:0000256" key="1">
    <source>
        <dbReference type="ARBA" id="ARBA00004651"/>
    </source>
</evidence>
<evidence type="ECO:0000256" key="2">
    <source>
        <dbReference type="ARBA" id="ARBA00006434"/>
    </source>
</evidence>
<organism evidence="14 15">
    <name type="scientific">Sulfobacillus harzensis</name>
    <dbReference type="NCBI Taxonomy" id="2729629"/>
    <lineage>
        <taxon>Bacteria</taxon>
        <taxon>Bacillati</taxon>
        <taxon>Bacillota</taxon>
        <taxon>Clostridia</taxon>
        <taxon>Eubacteriales</taxon>
        <taxon>Clostridiales Family XVII. Incertae Sedis</taxon>
        <taxon>Sulfobacillus</taxon>
    </lineage>
</organism>
<feature type="transmembrane region" description="Helical" evidence="13">
    <location>
        <begin position="336"/>
        <end position="354"/>
    </location>
</feature>
<evidence type="ECO:0000256" key="5">
    <source>
        <dbReference type="ARBA" id="ARBA00022692"/>
    </source>
</evidence>
<keyword evidence="11" id="KW-0739">Sodium transport</keyword>
<feature type="transmembrane region" description="Helical" evidence="13">
    <location>
        <begin position="141"/>
        <end position="160"/>
    </location>
</feature>
<comment type="subcellular location">
    <subcellularLocation>
        <location evidence="1">Cell membrane</location>
        <topology evidence="1">Multi-pass membrane protein</topology>
    </subcellularLocation>
</comment>
<feature type="transmembrane region" description="Helical" evidence="13">
    <location>
        <begin position="391"/>
        <end position="412"/>
    </location>
</feature>
<feature type="transmembrane region" description="Helical" evidence="13">
    <location>
        <begin position="247"/>
        <end position="267"/>
    </location>
</feature>
<feature type="transmembrane region" description="Helical" evidence="13">
    <location>
        <begin position="294"/>
        <end position="316"/>
    </location>
</feature>
<evidence type="ECO:0000256" key="3">
    <source>
        <dbReference type="ARBA" id="ARBA00022448"/>
    </source>
</evidence>
<keyword evidence="10 13" id="KW-0472">Membrane</keyword>
<accession>A0A7Y0L539</accession>
<evidence type="ECO:0000256" key="11">
    <source>
        <dbReference type="ARBA" id="ARBA00023201"/>
    </source>
</evidence>
<dbReference type="AlphaFoldDB" id="A0A7Y0L539"/>
<comment type="similarity">
    <text evidence="2">Belongs to the sodium:solute symporter (SSF) (TC 2.A.21) family.</text>
</comment>
<keyword evidence="8" id="KW-0915">Sodium</keyword>
<feature type="transmembrane region" description="Helical" evidence="13">
    <location>
        <begin position="360"/>
        <end position="384"/>
    </location>
</feature>
<keyword evidence="5 13" id="KW-0812">Transmembrane</keyword>
<dbReference type="Proteomes" id="UP000533476">
    <property type="component" value="Unassembled WGS sequence"/>
</dbReference>
<feature type="transmembrane region" description="Helical" evidence="13">
    <location>
        <begin position="203"/>
        <end position="226"/>
    </location>
</feature>
<keyword evidence="9" id="KW-0406">Ion transport</keyword>
<gene>
    <name evidence="14" type="ORF">HIJ39_13905</name>
</gene>
<feature type="transmembrane region" description="Helical" evidence="13">
    <location>
        <begin position="424"/>
        <end position="441"/>
    </location>
</feature>
<reference evidence="14 15" key="1">
    <citation type="submission" date="2020-04" db="EMBL/GenBank/DDBJ databases">
        <authorList>
            <person name="Zhang R."/>
            <person name="Schippers A."/>
        </authorList>
    </citation>
    <scope>NUCLEOTIDE SEQUENCE [LARGE SCALE GENOMIC DNA]</scope>
    <source>
        <strain evidence="14 15">DSM 109850</strain>
    </source>
</reference>
<comment type="catalytic activity">
    <reaction evidence="12">
        <text>L-proline(in) + Na(+)(in) = L-proline(out) + Na(+)(out)</text>
        <dbReference type="Rhea" id="RHEA:28967"/>
        <dbReference type="ChEBI" id="CHEBI:29101"/>
        <dbReference type="ChEBI" id="CHEBI:60039"/>
    </reaction>
</comment>
<evidence type="ECO:0000256" key="8">
    <source>
        <dbReference type="ARBA" id="ARBA00023053"/>
    </source>
</evidence>
<comment type="caution">
    <text evidence="14">The sequence shown here is derived from an EMBL/GenBank/DDBJ whole genome shotgun (WGS) entry which is preliminary data.</text>
</comment>
<evidence type="ECO:0008006" key="16">
    <source>
        <dbReference type="Google" id="ProtNLM"/>
    </source>
</evidence>
<feature type="transmembrane region" description="Helical" evidence="13">
    <location>
        <begin position="172"/>
        <end position="191"/>
    </location>
</feature>
<dbReference type="RefSeq" id="WP_169100710.1">
    <property type="nucleotide sequence ID" value="NZ_JABBVZ010000051.1"/>
</dbReference>
<keyword evidence="3" id="KW-0813">Transport</keyword>
<dbReference type="InterPro" id="IPR001734">
    <property type="entry name" value="Na/solute_symporter"/>
</dbReference>
<dbReference type="PANTHER" id="PTHR48086">
    <property type="entry name" value="SODIUM/PROLINE SYMPORTER-RELATED"/>
    <property type="match status" value="1"/>
</dbReference>
<dbReference type="GO" id="GO:0015293">
    <property type="term" value="F:symporter activity"/>
    <property type="evidence" value="ECO:0007669"/>
    <property type="project" value="UniProtKB-KW"/>
</dbReference>
<dbReference type="GO" id="GO:0005886">
    <property type="term" value="C:plasma membrane"/>
    <property type="evidence" value="ECO:0007669"/>
    <property type="project" value="UniProtKB-SubCell"/>
</dbReference>
<dbReference type="PROSITE" id="PS50283">
    <property type="entry name" value="NA_SOLUT_SYMP_3"/>
    <property type="match status" value="1"/>
</dbReference>
<evidence type="ECO:0000256" key="6">
    <source>
        <dbReference type="ARBA" id="ARBA00022847"/>
    </source>
</evidence>
<evidence type="ECO:0000256" key="10">
    <source>
        <dbReference type="ARBA" id="ARBA00023136"/>
    </source>
</evidence>
<dbReference type="Gene3D" id="1.20.1730.10">
    <property type="entry name" value="Sodium/glucose cotransporter"/>
    <property type="match status" value="1"/>
</dbReference>
<proteinExistence type="inferred from homology"/>
<dbReference type="PANTHER" id="PTHR48086:SF3">
    <property type="entry name" value="SODIUM_PROLINE SYMPORTER"/>
    <property type="match status" value="1"/>
</dbReference>
<keyword evidence="6" id="KW-0769">Symport</keyword>
<dbReference type="InterPro" id="IPR050277">
    <property type="entry name" value="Sodium:Solute_Symporter"/>
</dbReference>
<evidence type="ECO:0000256" key="4">
    <source>
        <dbReference type="ARBA" id="ARBA00022475"/>
    </source>
</evidence>
<feature type="transmembrane region" description="Helical" evidence="13">
    <location>
        <begin position="39"/>
        <end position="57"/>
    </location>
</feature>
<keyword evidence="15" id="KW-1185">Reference proteome</keyword>
<keyword evidence="4" id="KW-1003">Cell membrane</keyword>
<feature type="transmembrane region" description="Helical" evidence="13">
    <location>
        <begin position="448"/>
        <end position="467"/>
    </location>
</feature>
<feature type="transmembrane region" description="Helical" evidence="13">
    <location>
        <begin position="473"/>
        <end position="492"/>
    </location>
</feature>
<evidence type="ECO:0000256" key="9">
    <source>
        <dbReference type="ARBA" id="ARBA00023065"/>
    </source>
</evidence>
<evidence type="ECO:0000256" key="12">
    <source>
        <dbReference type="ARBA" id="ARBA00033708"/>
    </source>
</evidence>
<keyword evidence="7 13" id="KW-1133">Transmembrane helix</keyword>
<dbReference type="EMBL" id="JABBVZ010000051">
    <property type="protein sequence ID" value="NMP23436.1"/>
    <property type="molecule type" value="Genomic_DNA"/>
</dbReference>
<feature type="transmembrane region" description="Helical" evidence="13">
    <location>
        <begin position="111"/>
        <end position="135"/>
    </location>
</feature>
<dbReference type="GO" id="GO:0006814">
    <property type="term" value="P:sodium ion transport"/>
    <property type="evidence" value="ECO:0007669"/>
    <property type="project" value="UniProtKB-KW"/>
</dbReference>
<evidence type="ECO:0000313" key="14">
    <source>
        <dbReference type="EMBL" id="NMP23436.1"/>
    </source>
</evidence>
<feature type="transmembrane region" description="Helical" evidence="13">
    <location>
        <begin position="69"/>
        <end position="90"/>
    </location>
</feature>
<evidence type="ECO:0000256" key="7">
    <source>
        <dbReference type="ARBA" id="ARBA00022989"/>
    </source>
</evidence>
<protein>
    <recommendedName>
        <fullName evidence="16">Sodium:solute symporter</fullName>
    </recommendedName>
</protein>